<dbReference type="Proteomes" id="UP000436088">
    <property type="component" value="Unassembled WGS sequence"/>
</dbReference>
<evidence type="ECO:0000259" key="2">
    <source>
        <dbReference type="SMART" id="SM00594"/>
    </source>
</evidence>
<feature type="domain" description="UAS" evidence="2">
    <location>
        <begin position="366"/>
        <end position="466"/>
    </location>
</feature>
<feature type="coiled-coil region" evidence="1">
    <location>
        <begin position="222"/>
        <end position="249"/>
    </location>
</feature>
<proteinExistence type="predicted"/>
<comment type="caution">
    <text evidence="3">The sequence shown here is derived from an EMBL/GenBank/DDBJ whole genome shotgun (WGS) entry which is preliminary data.</text>
</comment>
<dbReference type="GO" id="GO:0008541">
    <property type="term" value="C:proteasome regulatory particle, lid subcomplex"/>
    <property type="evidence" value="ECO:0007669"/>
    <property type="project" value="TreeGrafter"/>
</dbReference>
<dbReference type="CDD" id="cd02958">
    <property type="entry name" value="UAS"/>
    <property type="match status" value="1"/>
</dbReference>
<dbReference type="AlphaFoldDB" id="A0A6A2Z8E1"/>
<dbReference type="Pfam" id="PF25573">
    <property type="entry name" value="TPR_PSMD3_N"/>
    <property type="match status" value="1"/>
</dbReference>
<name>A0A6A2Z8E1_HIBSY</name>
<dbReference type="InterPro" id="IPR050756">
    <property type="entry name" value="CSN3"/>
</dbReference>
<dbReference type="InterPro" id="IPR057985">
    <property type="entry name" value="TPR_PSMD3_N"/>
</dbReference>
<dbReference type="EMBL" id="VEPZ02001191">
    <property type="protein sequence ID" value="KAE8688254.1"/>
    <property type="molecule type" value="Genomic_DNA"/>
</dbReference>
<accession>A0A6A2Z8E1</accession>
<dbReference type="InterPro" id="IPR006577">
    <property type="entry name" value="UAS"/>
</dbReference>
<reference evidence="3" key="1">
    <citation type="submission" date="2019-09" db="EMBL/GenBank/DDBJ databases">
        <title>Draft genome information of white flower Hibiscus syriacus.</title>
        <authorList>
            <person name="Kim Y.-M."/>
        </authorList>
    </citation>
    <scope>NUCLEOTIDE SEQUENCE [LARGE SCALE GENOMIC DNA]</scope>
    <source>
        <strain evidence="3">YM2019G1</strain>
    </source>
</reference>
<keyword evidence="1" id="KW-0175">Coiled coil</keyword>
<gene>
    <name evidence="3" type="ORF">F3Y22_tig00110988pilonHSYRG00162</name>
</gene>
<keyword evidence="4" id="KW-1185">Reference proteome</keyword>
<evidence type="ECO:0000313" key="4">
    <source>
        <dbReference type="Proteomes" id="UP000436088"/>
    </source>
</evidence>
<dbReference type="SUPFAM" id="SSF52833">
    <property type="entry name" value="Thioredoxin-like"/>
    <property type="match status" value="1"/>
</dbReference>
<dbReference type="GO" id="GO:0006511">
    <property type="term" value="P:ubiquitin-dependent protein catabolic process"/>
    <property type="evidence" value="ECO:0007669"/>
    <property type="project" value="TreeGrafter"/>
</dbReference>
<sequence>MEGERFDREKGEMKGLKMVVQKNRRANLLWQRAHYIRTANACLSGCLPMESLPLPGIQAMEYKYKMLQLSDIGLAFTELKFFIPKRNNMLDPSLNPQPLPPIFTSDELDDFRLFHRATVFINVLGPLYALVQKEKKATDEALESAHIPSVSDYVLDSGLKKMKNWRYYCLSSPQTALLPTPYSLPPVKKRKEKKRKIRDQRLLYIKLQEKEAAIVSMKKDLESKLLKESEEQTKQLKKAKEEQLSLLDQQNSANNTIAGLGQELKNEKRTEGGVVAPNSESPAVENVDSWADQNSGELKESGTSNVGPIGGEEVCPPLPVSIKLGIPSSTVWSLIAFHNFDEEMKRPRIWESDEGSSSTVDAPRDNLASLYRPPFNLMFQGPFEKAKVAASVEDKWLLVNLQSSKEFSSHMVYDDTSEGRKVCTYYKLDLVPVVLIINPITGQKMRSWCGMVQPESLLEDLIQFMDGGPRDYHATLSHKRPRGSLVTQQQKIKGLISISLIDSNLLALHQIATLRHDELGQETLLNLLLRNFLHYNLYDQAEKLKSKAPRFEAHSNQQASHNLVSFCSYEKGYPLQFCRYLFNLGKIRTIQLEYTDAKECLLQAVRKAPVAALGFWVQCNKWAIIVRLLLGEIPERIVFM</sequence>
<dbReference type="InterPro" id="IPR036249">
    <property type="entry name" value="Thioredoxin-like_sf"/>
</dbReference>
<dbReference type="SMART" id="SM00594">
    <property type="entry name" value="UAS"/>
    <property type="match status" value="1"/>
</dbReference>
<dbReference type="PANTHER" id="PTHR10758">
    <property type="entry name" value="26S PROTEASOME NON-ATPASE REGULATORY SUBUNIT 3/COP9 SIGNALOSOME COMPLEX SUBUNIT 3"/>
    <property type="match status" value="1"/>
</dbReference>
<dbReference type="PANTHER" id="PTHR10758:SF2">
    <property type="entry name" value="26S PROTEASOME NON-ATPASE REGULATORY SUBUNIT 3"/>
    <property type="match status" value="1"/>
</dbReference>
<dbReference type="SMART" id="SM00753">
    <property type="entry name" value="PAM"/>
    <property type="match status" value="1"/>
</dbReference>
<protein>
    <submittedName>
        <fullName evidence="3">UBX domain-containing protein isoform 2</fullName>
    </submittedName>
</protein>
<evidence type="ECO:0000313" key="3">
    <source>
        <dbReference type="EMBL" id="KAE8688254.1"/>
    </source>
</evidence>
<evidence type="ECO:0000256" key="1">
    <source>
        <dbReference type="SAM" id="Coils"/>
    </source>
</evidence>
<dbReference type="Gene3D" id="3.40.30.10">
    <property type="entry name" value="Glutaredoxin"/>
    <property type="match status" value="2"/>
</dbReference>
<organism evidence="3 4">
    <name type="scientific">Hibiscus syriacus</name>
    <name type="common">Rose of Sharon</name>
    <dbReference type="NCBI Taxonomy" id="106335"/>
    <lineage>
        <taxon>Eukaryota</taxon>
        <taxon>Viridiplantae</taxon>
        <taxon>Streptophyta</taxon>
        <taxon>Embryophyta</taxon>
        <taxon>Tracheophyta</taxon>
        <taxon>Spermatophyta</taxon>
        <taxon>Magnoliopsida</taxon>
        <taxon>eudicotyledons</taxon>
        <taxon>Gunneridae</taxon>
        <taxon>Pentapetalae</taxon>
        <taxon>rosids</taxon>
        <taxon>malvids</taxon>
        <taxon>Malvales</taxon>
        <taxon>Malvaceae</taxon>
        <taxon>Malvoideae</taxon>
        <taxon>Hibiscus</taxon>
    </lineage>
</organism>